<dbReference type="Pfam" id="PF18352">
    <property type="entry name" value="Gp138_N"/>
    <property type="match status" value="1"/>
</dbReference>
<reference evidence="2 3" key="1">
    <citation type="journal article" date="2018" name="Genes (Basel)">
        <title>Complete Genome Sequence of the Model Halovirus PhiH1 (PhiH1).</title>
        <authorList>
            <person name="Dyall-Smith M."/>
            <person name="Pfeifer F."/>
            <person name="Witte A."/>
            <person name="Oesterhelt D."/>
            <person name="Pfeiffer F."/>
        </authorList>
    </citation>
    <scope>NUCLEOTIDE SEQUENCE [LARGE SCALE GENOMIC DNA]</scope>
    <source>
        <strain evidence="2">Variant phiH1</strain>
    </source>
</reference>
<dbReference type="EMBL" id="MK002701">
    <property type="protein sequence ID" value="AYM00272.1"/>
    <property type="molecule type" value="Genomic_DNA"/>
</dbReference>
<dbReference type="Gene3D" id="2.40.50.230">
    <property type="entry name" value="Gp5 N-terminal domain"/>
    <property type="match status" value="1"/>
</dbReference>
<protein>
    <recommendedName>
        <fullName evidence="1">Phage protein Gp138 N-terminal domain-containing protein</fullName>
    </recommendedName>
</protein>
<gene>
    <name evidence="2" type="ORF">PhiH1_125</name>
</gene>
<dbReference type="InterPro" id="IPR037026">
    <property type="entry name" value="Vgr_OB-fold_dom_sf"/>
</dbReference>
<evidence type="ECO:0000259" key="1">
    <source>
        <dbReference type="Pfam" id="PF18352"/>
    </source>
</evidence>
<dbReference type="InterPro" id="IPR041599">
    <property type="entry name" value="Gp138_N"/>
</dbReference>
<accession>A0A3G1ZKQ7</accession>
<organism evidence="2 3">
    <name type="scientific">Halobacterium phage phiH</name>
    <name type="common">Bacteriophage phi-H</name>
    <dbReference type="NCBI Taxonomy" id="169684"/>
    <lineage>
        <taxon>Viruses</taxon>
        <taxon>Duplodnaviria</taxon>
        <taxon>Heunggongvirae</taxon>
        <taxon>Uroviricota</taxon>
        <taxon>Caudoviricetes</taxon>
        <taxon>Vertoviridae</taxon>
        <taxon>Myohalovirus</taxon>
        <taxon>Myohalovirus spontanei</taxon>
        <taxon>Myohalovirus phiH</taxon>
    </lineage>
</organism>
<dbReference type="Proteomes" id="UP000277198">
    <property type="component" value="Segment"/>
</dbReference>
<keyword evidence="3" id="KW-1185">Reference proteome</keyword>
<sequence>MTGNVDTFKQAVRSEIRGIYTLTFVRVEEIDEETRRAVVSLKSDSDILIDNVPVASPFARNGAGMITPVESGDEGLVMHAQEPLAKQIQQRGEQPVESERRFQLEDAVLLPLLWLDEDDIPEHGSNEFVVDLGEDAPTLRLNGESGGFQLVDGSGHGIVSDGEGNFTWHAQSVDVKEGPIE</sequence>
<proteinExistence type="predicted"/>
<evidence type="ECO:0000313" key="2">
    <source>
        <dbReference type="EMBL" id="AYM00272.1"/>
    </source>
</evidence>
<name>A0A3G1ZKQ7_BPPHH</name>
<evidence type="ECO:0000313" key="3">
    <source>
        <dbReference type="Proteomes" id="UP000277198"/>
    </source>
</evidence>
<organismHost>
    <name type="scientific">Halobacterium salinarum</name>
    <name type="common">Halobacterium halobium</name>
    <dbReference type="NCBI Taxonomy" id="2242"/>
</organismHost>
<feature type="domain" description="Phage protein Gp138 N-terminal" evidence="1">
    <location>
        <begin position="47"/>
        <end position="111"/>
    </location>
</feature>